<dbReference type="Gene3D" id="3.40.50.450">
    <property type="match status" value="1"/>
</dbReference>
<comment type="caution">
    <text evidence="1">The sequence shown here is derived from an EMBL/GenBank/DDBJ whole genome shotgun (WGS) entry which is preliminary data.</text>
</comment>
<keyword evidence="2" id="KW-1185">Reference proteome</keyword>
<dbReference type="PANTHER" id="PTHR38440:SF1">
    <property type="entry name" value="UPF0398 PROTEIN SPR0331"/>
    <property type="match status" value="1"/>
</dbReference>
<dbReference type="Proteomes" id="UP001500603">
    <property type="component" value="Unassembled WGS sequence"/>
</dbReference>
<reference evidence="2" key="1">
    <citation type="journal article" date="2019" name="Int. J. Syst. Evol. Microbiol.">
        <title>The Global Catalogue of Microorganisms (GCM) 10K type strain sequencing project: providing services to taxonomists for standard genome sequencing and annotation.</title>
        <authorList>
            <consortium name="The Broad Institute Genomics Platform"/>
            <consortium name="The Broad Institute Genome Sequencing Center for Infectious Disease"/>
            <person name="Wu L."/>
            <person name="Ma J."/>
        </authorList>
    </citation>
    <scope>NUCLEOTIDE SEQUENCE [LARGE SCALE GENOMIC DNA]</scope>
    <source>
        <strain evidence="2">JCM 18298</strain>
    </source>
</reference>
<dbReference type="EMBL" id="BAABJM010000001">
    <property type="protein sequence ID" value="GAA5048045.1"/>
    <property type="molecule type" value="Genomic_DNA"/>
</dbReference>
<protein>
    <recommendedName>
        <fullName evidence="3">DUF1273 domain-containing protein</fullName>
    </recommendedName>
</protein>
<dbReference type="SUPFAM" id="SSF102405">
    <property type="entry name" value="MCP/YpsA-like"/>
    <property type="match status" value="1"/>
</dbReference>
<organism evidence="1 2">
    <name type="scientific">Nocardia callitridis</name>
    <dbReference type="NCBI Taxonomy" id="648753"/>
    <lineage>
        <taxon>Bacteria</taxon>
        <taxon>Bacillati</taxon>
        <taxon>Actinomycetota</taxon>
        <taxon>Actinomycetes</taxon>
        <taxon>Mycobacteriales</taxon>
        <taxon>Nocardiaceae</taxon>
        <taxon>Nocardia</taxon>
    </lineage>
</organism>
<gene>
    <name evidence="1" type="ORF">GCM10023318_15310</name>
</gene>
<name>A0ABP9K1J3_9NOCA</name>
<evidence type="ECO:0008006" key="3">
    <source>
        <dbReference type="Google" id="ProtNLM"/>
    </source>
</evidence>
<dbReference type="InterPro" id="IPR010697">
    <property type="entry name" value="YspA"/>
</dbReference>
<sequence length="159" mass="17003">MTRIAITGHRGLPPETTTRVGVEIRTEVVKRVGADLVGVSLIADGPDSLFACAVLELGGSLVVVVPSRRYREGLPTEHHLVYDELYSAASEVIALDREESDSEAHQAGSVRMLEEADELLAVWDGQPARGYGGTADVVAAARDRAMPVTVIWPVGATRD</sequence>
<evidence type="ECO:0000313" key="1">
    <source>
        <dbReference type="EMBL" id="GAA5048045.1"/>
    </source>
</evidence>
<evidence type="ECO:0000313" key="2">
    <source>
        <dbReference type="Proteomes" id="UP001500603"/>
    </source>
</evidence>
<dbReference type="PANTHER" id="PTHR38440">
    <property type="entry name" value="UPF0398 PROTEIN YPSA"/>
    <property type="match status" value="1"/>
</dbReference>
<accession>A0ABP9K1J3</accession>
<proteinExistence type="predicted"/>